<comment type="subcellular location">
    <subcellularLocation>
        <location evidence="1">Cell outer membrane</location>
    </subcellularLocation>
</comment>
<sequence>MISGFRDAFYILWLLAAPGGAKAPKARRVIAARSRRRARRRNRWPLRLAGSLSLALLGPRVATAQPAEVLTPIEMFDPDSGDGVRIAPGFILYPQATTEFTYDTNIFNRQDNEIDDVFVSVRPSLVLASDFARHGLRFEAGGEIRRYFDIQDENSEQYRVRGSALLELGNAIDFESYAGFSRGIERRGTAGDAFLSDQPVVFHDKTAGFELSRAGTKLRLSAAADVLKRDYQDTSLGGVPIDLEFRDVKILTGRMRADLGVSDKTELFVEVGANDIDYEISTTPRRDSHGYSALVGVTHELSALVEVEAGVGYIRQEFDEPGLSPANEFNYRFSASWTPKPVWRLTASATRSVDPSRVQESPAIIASEFKLEVERAVGDRLLLGAEAGYLEESYRASPRQDKLAFVSGSAIYRLTDQVGVFASAGYRDQSGGDFGRSYDGFAASIGVRASW</sequence>
<organism evidence="4 5">
    <name type="scientific">Qipengyuania psychrotolerans</name>
    <dbReference type="NCBI Taxonomy" id="2867238"/>
    <lineage>
        <taxon>Bacteria</taxon>
        <taxon>Pseudomonadati</taxon>
        <taxon>Pseudomonadota</taxon>
        <taxon>Alphaproteobacteria</taxon>
        <taxon>Sphingomonadales</taxon>
        <taxon>Erythrobacteraceae</taxon>
        <taxon>Qipengyuania</taxon>
    </lineage>
</organism>
<keyword evidence="2" id="KW-0472">Membrane</keyword>
<keyword evidence="5" id="KW-1185">Reference proteome</keyword>
<evidence type="ECO:0000313" key="5">
    <source>
        <dbReference type="Proteomes" id="UP000824280"/>
    </source>
</evidence>
<dbReference type="Pfam" id="PF10082">
    <property type="entry name" value="BBP2_2"/>
    <property type="match status" value="1"/>
</dbReference>
<reference evidence="4 5" key="1">
    <citation type="submission" date="2021-08" db="EMBL/GenBank/DDBJ databases">
        <title>Comparative Genomics Analysis of the Genus Qipengyuania Reveals Extensive Genetic Diversity and Metabolic Versatility, Including the Description of Fifteen Novel Species.</title>
        <authorList>
            <person name="Liu Y."/>
        </authorList>
    </citation>
    <scope>NUCLEOTIDE SEQUENCE [LARGE SCALE GENOMIC DNA]</scope>
    <source>
        <strain evidence="4 5">1XM2-8</strain>
    </source>
</reference>
<protein>
    <submittedName>
        <fullName evidence="4">Outer membrane beta-barrel protein</fullName>
    </submittedName>
</protein>
<dbReference type="SUPFAM" id="SSF56935">
    <property type="entry name" value="Porins"/>
    <property type="match status" value="1"/>
</dbReference>
<name>A0ABX8ZC47_9SPHN</name>
<dbReference type="InterPro" id="IPR036942">
    <property type="entry name" value="Beta-barrel_TonB_sf"/>
</dbReference>
<evidence type="ECO:0000313" key="4">
    <source>
        <dbReference type="EMBL" id="QZD86552.1"/>
    </source>
</evidence>
<dbReference type="EMBL" id="CP081297">
    <property type="protein sequence ID" value="QZD86552.1"/>
    <property type="molecule type" value="Genomic_DNA"/>
</dbReference>
<evidence type="ECO:0000256" key="2">
    <source>
        <dbReference type="ARBA" id="ARBA00023136"/>
    </source>
</evidence>
<keyword evidence="3" id="KW-0998">Cell outer membrane</keyword>
<dbReference type="Gene3D" id="2.40.170.20">
    <property type="entry name" value="TonB-dependent receptor, beta-barrel domain"/>
    <property type="match status" value="1"/>
</dbReference>
<evidence type="ECO:0000256" key="1">
    <source>
        <dbReference type="ARBA" id="ARBA00004442"/>
    </source>
</evidence>
<dbReference type="Proteomes" id="UP000824280">
    <property type="component" value="Chromosome"/>
</dbReference>
<dbReference type="InterPro" id="IPR018759">
    <property type="entry name" value="BBP2_2"/>
</dbReference>
<evidence type="ECO:0000256" key="3">
    <source>
        <dbReference type="ARBA" id="ARBA00023237"/>
    </source>
</evidence>
<dbReference type="RefSeq" id="WP_221422096.1">
    <property type="nucleotide sequence ID" value="NZ_CP081297.1"/>
</dbReference>
<gene>
    <name evidence="4" type="ORF">K3166_10020</name>
</gene>
<accession>A0ABX8ZC47</accession>
<proteinExistence type="predicted"/>